<feature type="transmembrane region" description="Helical" evidence="1">
    <location>
        <begin position="150"/>
        <end position="175"/>
    </location>
</feature>
<gene>
    <name evidence="2" type="ORF">A2851_01800</name>
</gene>
<keyword evidence="1" id="KW-1133">Transmembrane helix</keyword>
<name>A0A1F6CWR7_9BACT</name>
<keyword evidence="1" id="KW-0472">Membrane</keyword>
<sequence length="182" mass="20512">MFTDNEGIRSGAVWGLCFIAIAFFFSFQRLINQIFAESFVIKFVSLEIALFLLFLTAIMHVRGYVYAGSKYNLNLLKISAFAQAIILGFFGLSVMASVFVGAFDLGPTKIYDTLIGLFVLLLLIAEILFAFSMIQLYRKIGILALLTAPFPLWVIFIWYGWPALLFFIPSTLLLFKESDSNP</sequence>
<evidence type="ECO:0000313" key="2">
    <source>
        <dbReference type="EMBL" id="OGG53603.1"/>
    </source>
</evidence>
<protein>
    <submittedName>
        <fullName evidence="2">Uncharacterized protein</fullName>
    </submittedName>
</protein>
<feature type="transmembrane region" description="Helical" evidence="1">
    <location>
        <begin position="12"/>
        <end position="31"/>
    </location>
</feature>
<dbReference type="EMBL" id="MFKT01000009">
    <property type="protein sequence ID" value="OGG53603.1"/>
    <property type="molecule type" value="Genomic_DNA"/>
</dbReference>
<feature type="transmembrane region" description="Helical" evidence="1">
    <location>
        <begin position="43"/>
        <end position="61"/>
    </location>
</feature>
<accession>A0A1F6CWR7</accession>
<organism evidence="2 3">
    <name type="scientific">Candidatus Kaiserbacteria bacterium RIFCSPHIGHO2_01_FULL_53_29</name>
    <dbReference type="NCBI Taxonomy" id="1798480"/>
    <lineage>
        <taxon>Bacteria</taxon>
        <taxon>Candidatus Kaiseribacteriota</taxon>
    </lineage>
</organism>
<dbReference type="Proteomes" id="UP000176863">
    <property type="component" value="Unassembled WGS sequence"/>
</dbReference>
<evidence type="ECO:0000313" key="3">
    <source>
        <dbReference type="Proteomes" id="UP000176863"/>
    </source>
</evidence>
<evidence type="ECO:0000256" key="1">
    <source>
        <dbReference type="SAM" id="Phobius"/>
    </source>
</evidence>
<reference evidence="2 3" key="1">
    <citation type="journal article" date="2016" name="Nat. Commun.">
        <title>Thousands of microbial genomes shed light on interconnected biogeochemical processes in an aquifer system.</title>
        <authorList>
            <person name="Anantharaman K."/>
            <person name="Brown C.T."/>
            <person name="Hug L.A."/>
            <person name="Sharon I."/>
            <person name="Castelle C.J."/>
            <person name="Probst A.J."/>
            <person name="Thomas B.C."/>
            <person name="Singh A."/>
            <person name="Wilkins M.J."/>
            <person name="Karaoz U."/>
            <person name="Brodie E.L."/>
            <person name="Williams K.H."/>
            <person name="Hubbard S.S."/>
            <person name="Banfield J.F."/>
        </authorList>
    </citation>
    <scope>NUCLEOTIDE SEQUENCE [LARGE SCALE GENOMIC DNA]</scope>
</reference>
<proteinExistence type="predicted"/>
<feature type="transmembrane region" description="Helical" evidence="1">
    <location>
        <begin position="115"/>
        <end position="138"/>
    </location>
</feature>
<dbReference type="AlphaFoldDB" id="A0A1F6CWR7"/>
<feature type="transmembrane region" description="Helical" evidence="1">
    <location>
        <begin position="81"/>
        <end position="103"/>
    </location>
</feature>
<comment type="caution">
    <text evidence="2">The sequence shown here is derived from an EMBL/GenBank/DDBJ whole genome shotgun (WGS) entry which is preliminary data.</text>
</comment>
<keyword evidence="1" id="KW-0812">Transmembrane</keyword>